<feature type="transmembrane region" description="Helical" evidence="1">
    <location>
        <begin position="74"/>
        <end position="92"/>
    </location>
</feature>
<feature type="transmembrane region" description="Helical" evidence="1">
    <location>
        <begin position="144"/>
        <end position="161"/>
    </location>
</feature>
<name>A0A5S3PLU7_9FLAO</name>
<feature type="transmembrane region" description="Helical" evidence="1">
    <location>
        <begin position="113"/>
        <end position="132"/>
    </location>
</feature>
<evidence type="ECO:0000313" key="3">
    <source>
        <dbReference type="Proteomes" id="UP000310314"/>
    </source>
</evidence>
<comment type="caution">
    <text evidence="2">The sequence shown here is derived from an EMBL/GenBank/DDBJ whole genome shotgun (WGS) entry which is preliminary data.</text>
</comment>
<keyword evidence="3" id="KW-1185">Reference proteome</keyword>
<keyword evidence="1" id="KW-1133">Transmembrane helix</keyword>
<dbReference type="EMBL" id="VATY01000005">
    <property type="protein sequence ID" value="TMM53244.1"/>
    <property type="molecule type" value="Genomic_DNA"/>
</dbReference>
<keyword evidence="1" id="KW-0812">Transmembrane</keyword>
<dbReference type="Proteomes" id="UP000310314">
    <property type="component" value="Unassembled WGS sequence"/>
</dbReference>
<evidence type="ECO:0000256" key="1">
    <source>
        <dbReference type="SAM" id="Phobius"/>
    </source>
</evidence>
<organism evidence="2 3">
    <name type="scientific">Maribacter algarum</name>
    <name type="common">ex Zhang et al. 2020</name>
    <dbReference type="NCBI Taxonomy" id="2578118"/>
    <lineage>
        <taxon>Bacteria</taxon>
        <taxon>Pseudomonadati</taxon>
        <taxon>Bacteroidota</taxon>
        <taxon>Flavobacteriia</taxon>
        <taxon>Flavobacteriales</taxon>
        <taxon>Flavobacteriaceae</taxon>
        <taxon>Maribacter</taxon>
    </lineage>
</organism>
<evidence type="ECO:0000313" key="2">
    <source>
        <dbReference type="EMBL" id="TMM53244.1"/>
    </source>
</evidence>
<gene>
    <name evidence="2" type="ORF">FEE95_19445</name>
</gene>
<proteinExistence type="predicted"/>
<accession>A0A5S3PLU7</accession>
<dbReference type="RefSeq" id="WP_138659704.1">
    <property type="nucleotide sequence ID" value="NZ_VATY01000005.1"/>
</dbReference>
<feature type="transmembrane region" description="Helical" evidence="1">
    <location>
        <begin position="44"/>
        <end position="62"/>
    </location>
</feature>
<protein>
    <submittedName>
        <fullName evidence="2">Uncharacterized protein</fullName>
    </submittedName>
</protein>
<dbReference type="OrthoDB" id="7544025at2"/>
<reference evidence="2 3" key="1">
    <citation type="submission" date="2019-05" db="EMBL/GenBank/DDBJ databases">
        <authorList>
            <person name="Zhang J.-Y."/>
            <person name="Feg X."/>
            <person name="Du Z.-J."/>
        </authorList>
    </citation>
    <scope>NUCLEOTIDE SEQUENCE [LARGE SCALE GENOMIC DNA]</scope>
    <source>
        <strain evidence="2 3">RZ26</strain>
    </source>
</reference>
<keyword evidence="1" id="KW-0472">Membrane</keyword>
<dbReference type="AlphaFoldDB" id="A0A5S3PLU7"/>
<sequence length="257" mass="28223">MENGKSSKKITKIVDDTMSTESGSNDATWSPTAESKSKATTFRIIAVLGWLLAIGCQVFAYFKLQEVPVNMTWMIGLIVVALIFAIIGNILWKKSNRLDPASEKNKTKFFIQNQLGLIISVLAFLPMVILIFTNKNLNGKQKGILGTIAIAALAAAGLTGTEFNPASVEQYTEQTKQVELLNDGVNSVYWTPSGRSYHLYQDCSYINGKRTNEIFQGTVAKARELKKITDLCDRCQGKAKKAKALDVGTELQKTGSD</sequence>